<dbReference type="PANTHER" id="PTHR42996">
    <property type="entry name" value="PHOSPHATE-BINDING PROTEIN PSTS"/>
    <property type="match status" value="1"/>
</dbReference>
<keyword evidence="5 6" id="KW-0592">Phosphate transport</keyword>
<evidence type="ECO:0000313" key="10">
    <source>
        <dbReference type="Proteomes" id="UP000284434"/>
    </source>
</evidence>
<dbReference type="GeneID" id="61275247"/>
<dbReference type="AlphaFoldDB" id="A0A1Y3YJB1"/>
<organism evidence="9 10">
    <name type="scientific">Odoribacter splanchnicus</name>
    <dbReference type="NCBI Taxonomy" id="28118"/>
    <lineage>
        <taxon>Bacteria</taxon>
        <taxon>Pseudomonadati</taxon>
        <taxon>Bacteroidota</taxon>
        <taxon>Bacteroidia</taxon>
        <taxon>Bacteroidales</taxon>
        <taxon>Odoribacteraceae</taxon>
        <taxon>Odoribacter</taxon>
    </lineage>
</organism>
<evidence type="ECO:0000256" key="3">
    <source>
        <dbReference type="ARBA" id="ARBA00011529"/>
    </source>
</evidence>
<keyword evidence="4 6" id="KW-0813">Transport</keyword>
<evidence type="ECO:0000313" key="9">
    <source>
        <dbReference type="EMBL" id="RGY02185.1"/>
    </source>
</evidence>
<evidence type="ECO:0000256" key="6">
    <source>
        <dbReference type="PIRNR" id="PIRNR002756"/>
    </source>
</evidence>
<dbReference type="OMA" id="FPYPVYA"/>
<reference evidence="8" key="2">
    <citation type="submission" date="2023-01" db="EMBL/GenBank/DDBJ databases">
        <title>Human gut microbiome strain richness.</title>
        <authorList>
            <person name="Chen-Liaw A."/>
        </authorList>
    </citation>
    <scope>NUCLEOTIDE SEQUENCE</scope>
    <source>
        <strain evidence="8">RTP21484st1_B7_RTP21484_190118</strain>
    </source>
</reference>
<proteinExistence type="inferred from homology"/>
<dbReference type="Proteomes" id="UP001212263">
    <property type="component" value="Unassembled WGS sequence"/>
</dbReference>
<dbReference type="Gene3D" id="3.40.190.10">
    <property type="entry name" value="Periplasmic binding protein-like II"/>
    <property type="match status" value="2"/>
</dbReference>
<reference evidence="9 10" key="1">
    <citation type="submission" date="2018-08" db="EMBL/GenBank/DDBJ databases">
        <title>A genome reference for cultivated species of the human gut microbiota.</title>
        <authorList>
            <person name="Zou Y."/>
            <person name="Xue W."/>
            <person name="Luo G."/>
        </authorList>
    </citation>
    <scope>NUCLEOTIDE SEQUENCE [LARGE SCALE GENOMIC DNA]</scope>
    <source>
        <strain evidence="9 10">OF03-11</strain>
    </source>
</reference>
<dbReference type="EMBL" id="JAQMRD010000016">
    <property type="protein sequence ID" value="MDB9223860.1"/>
    <property type="molecule type" value="Genomic_DNA"/>
</dbReference>
<dbReference type="PROSITE" id="PS51257">
    <property type="entry name" value="PROKAR_LIPOPROTEIN"/>
    <property type="match status" value="1"/>
</dbReference>
<dbReference type="InterPro" id="IPR024370">
    <property type="entry name" value="PBP_domain"/>
</dbReference>
<evidence type="ECO:0000256" key="2">
    <source>
        <dbReference type="ARBA" id="ARBA00008725"/>
    </source>
</evidence>
<evidence type="ECO:0000256" key="5">
    <source>
        <dbReference type="ARBA" id="ARBA00022592"/>
    </source>
</evidence>
<gene>
    <name evidence="9" type="primary">pstS</name>
    <name evidence="9" type="ORF">DXA53_19725</name>
    <name evidence="8" type="ORF">PN645_12690</name>
</gene>
<comment type="similarity">
    <text evidence="2 6">Belongs to the PstS family.</text>
</comment>
<dbReference type="CDD" id="cd13565">
    <property type="entry name" value="PBP2_PstS"/>
    <property type="match status" value="1"/>
</dbReference>
<dbReference type="InterPro" id="IPR005673">
    <property type="entry name" value="ABC_phos-bd_PstS"/>
</dbReference>
<evidence type="ECO:0000256" key="1">
    <source>
        <dbReference type="ARBA" id="ARBA00002841"/>
    </source>
</evidence>
<dbReference type="Proteomes" id="UP000284434">
    <property type="component" value="Unassembled WGS sequence"/>
</dbReference>
<dbReference type="GO" id="GO:0035435">
    <property type="term" value="P:phosphate ion transmembrane transport"/>
    <property type="evidence" value="ECO:0007669"/>
    <property type="project" value="InterPro"/>
</dbReference>
<comment type="function">
    <text evidence="1">Part of the ABC transporter complex PstSACB involved in phosphate import.</text>
</comment>
<protein>
    <recommendedName>
        <fullName evidence="6">Phosphate-binding protein</fullName>
    </recommendedName>
</protein>
<dbReference type="InterPro" id="IPR050962">
    <property type="entry name" value="Phosphate-bind_PstS"/>
</dbReference>
<dbReference type="EMBL" id="QSCO01000049">
    <property type="protein sequence ID" value="RGY02185.1"/>
    <property type="molecule type" value="Genomic_DNA"/>
</dbReference>
<comment type="caution">
    <text evidence="9">The sequence shown here is derived from an EMBL/GenBank/DDBJ whole genome shotgun (WGS) entry which is preliminary data.</text>
</comment>
<dbReference type="NCBIfam" id="TIGR00975">
    <property type="entry name" value="3a0107s03"/>
    <property type="match status" value="1"/>
</dbReference>
<sequence>MNKLIIIALALSLAACGHSKKKTSDHKSNIDLTAAGATFPLPYYNLAFKTYKDSTGVSVTYGGIGSGGGIRSLKDRIVDFAGSDAYLSEAEMAEMPAPVVHIPTCMGAVVMAYNLPEVKELQLTGDMIADIFLGKITRWNDPRIQQVNPGVTLPDKAVSPVYRSDGSGTTYVFSDYLTKISAPWAENIGTGKALKWPVGIAAKGNPGVAGTISQTPGAIGYIGSEYAFALKIPVAKLQNKAGNFVAPTTESISAAADIEMPADTRTMITDSPVADAYPISCFTWILLYQEQAYKNRPEPLAQATVELLNWLTNPEAQDITTKVHYSPLPASTVKNAKQILKTITYNGQPILK</sequence>
<name>A0A1Y3YJB1_9BACT</name>
<dbReference type="GO" id="GO:0042301">
    <property type="term" value="F:phosphate ion binding"/>
    <property type="evidence" value="ECO:0007669"/>
    <property type="project" value="InterPro"/>
</dbReference>
<dbReference type="Pfam" id="PF12849">
    <property type="entry name" value="PBP_like_2"/>
    <property type="match status" value="1"/>
</dbReference>
<dbReference type="SUPFAM" id="SSF53850">
    <property type="entry name" value="Periplasmic binding protein-like II"/>
    <property type="match status" value="1"/>
</dbReference>
<feature type="domain" description="PBP" evidence="7">
    <location>
        <begin position="28"/>
        <end position="312"/>
    </location>
</feature>
<dbReference type="PANTHER" id="PTHR42996:SF1">
    <property type="entry name" value="PHOSPHATE-BINDING PROTEIN PSTS"/>
    <property type="match status" value="1"/>
</dbReference>
<dbReference type="GO" id="GO:0043190">
    <property type="term" value="C:ATP-binding cassette (ABC) transporter complex"/>
    <property type="evidence" value="ECO:0007669"/>
    <property type="project" value="InterPro"/>
</dbReference>
<evidence type="ECO:0000256" key="4">
    <source>
        <dbReference type="ARBA" id="ARBA00022448"/>
    </source>
</evidence>
<comment type="subunit">
    <text evidence="3">The complex is composed of two ATP-binding proteins (PstB), two transmembrane proteins (PstC and PstA) and a solute-binding protein (PstS).</text>
</comment>
<accession>A0A1Y3YJB1</accession>
<evidence type="ECO:0000259" key="7">
    <source>
        <dbReference type="Pfam" id="PF12849"/>
    </source>
</evidence>
<dbReference type="PIRSF" id="PIRSF002756">
    <property type="entry name" value="PstS"/>
    <property type="match status" value="1"/>
</dbReference>
<evidence type="ECO:0000313" key="8">
    <source>
        <dbReference type="EMBL" id="MDB9223860.1"/>
    </source>
</evidence>
<dbReference type="RefSeq" id="WP_013612217.1">
    <property type="nucleotide sequence ID" value="NZ_JADMUD010000008.1"/>
</dbReference>